<dbReference type="EMBL" id="KP975075">
    <property type="protein sequence ID" value="AKJ19043.1"/>
    <property type="molecule type" value="Genomic_DNA"/>
</dbReference>
<reference evidence="3" key="2">
    <citation type="submission" date="2022-05" db="EMBL/GenBank/DDBJ databases">
        <authorList>
            <person name="Alioto T."/>
            <person name="Alioto T."/>
            <person name="Gomez Garrido J."/>
        </authorList>
    </citation>
    <scope>NUCLEOTIDE SEQUENCE</scope>
    <source>
        <strain evidence="3">112</strain>
        <plasmid evidence="3">P4</plasmid>
    </source>
</reference>
<keyword evidence="2" id="KW-0614">Plasmid</keyword>
<dbReference type="AlphaFoldDB" id="A0A0G3AYJ1"/>
<organism evidence="2">
    <name type="scientific">Citrobacter freundii</name>
    <dbReference type="NCBI Taxonomy" id="546"/>
    <lineage>
        <taxon>Bacteria</taxon>
        <taxon>Pseudomonadati</taxon>
        <taxon>Pseudomonadota</taxon>
        <taxon>Gammaproteobacteria</taxon>
        <taxon>Enterobacterales</taxon>
        <taxon>Enterobacteriaceae</taxon>
        <taxon>Citrobacter</taxon>
        <taxon>Citrobacter freundii complex</taxon>
    </lineage>
</organism>
<keyword evidence="1" id="KW-0472">Membrane</keyword>
<evidence type="ECO:0000313" key="4">
    <source>
        <dbReference type="Proteomes" id="UP000789647"/>
    </source>
</evidence>
<feature type="transmembrane region" description="Helical" evidence="1">
    <location>
        <begin position="12"/>
        <end position="31"/>
    </location>
</feature>
<name>A0A0G3AYJ1_CITFR</name>
<accession>A0A0G3AYJ1</accession>
<dbReference type="EMBL" id="OW995945">
    <property type="protein sequence ID" value="CAH6622761.1"/>
    <property type="molecule type" value="Genomic_DNA"/>
</dbReference>
<evidence type="ECO:0000313" key="2">
    <source>
        <dbReference type="EMBL" id="AKJ19043.1"/>
    </source>
</evidence>
<evidence type="ECO:0000256" key="1">
    <source>
        <dbReference type="SAM" id="Phobius"/>
    </source>
</evidence>
<proteinExistence type="predicted"/>
<dbReference type="Proteomes" id="UP000789647">
    <property type="component" value="Plasmid P4"/>
</dbReference>
<sequence length="37" mass="3936">MTSSEILHNLPQIITAVAALITAITGLIKVMKDKGKD</sequence>
<keyword evidence="1" id="KW-1133">Transmembrane helix</keyword>
<protein>
    <submittedName>
        <fullName evidence="2">Uncharacterized protein</fullName>
    </submittedName>
</protein>
<keyword evidence="1" id="KW-0812">Transmembrane</keyword>
<geneLocation type="plasmid" evidence="3 4">
    <name>P4</name>
</geneLocation>
<reference evidence="2" key="1">
    <citation type="submission" date="2015-03" db="EMBL/GenBank/DDBJ databases">
        <title>Allelic Variants of blaVIM Reside on Diverse Mobile Genetic Elements in Gram-negative Clinical Isolates from the USA.</title>
        <authorList>
            <person name="McGann P."/>
            <person name="Snesrud E."/>
            <person name="Ong A.C."/>
            <person name="Clifford R."/>
            <person name="Kwak Y.I."/>
            <person name="Steele E.D."/>
            <person name="Rabinowitz R."/>
            <person name="Waterman P.E."/>
            <person name="Lesho E."/>
        </authorList>
    </citation>
    <scope>NUCLEOTIDE SEQUENCE</scope>
    <source>
        <strain evidence="2">MRSN12115</strain>
        <plasmid evidence="2">pMRVIM1012</plasmid>
    </source>
</reference>
<evidence type="ECO:0000313" key="3">
    <source>
        <dbReference type="EMBL" id="CAH6622761.1"/>
    </source>
</evidence>
<gene>
    <name evidence="3" type="ORF">AI2935V1_5487</name>
</gene>
<geneLocation type="plasmid" evidence="2">
    <name>pMRVIM1012</name>
</geneLocation>